<dbReference type="Gene3D" id="3.90.190.20">
    <property type="entry name" value="Mur ligase, C-terminal domain"/>
    <property type="match status" value="1"/>
</dbReference>
<dbReference type="Pfam" id="PF08245">
    <property type="entry name" value="Mur_ligase_M"/>
    <property type="match status" value="1"/>
</dbReference>
<dbReference type="GO" id="GO:0008360">
    <property type="term" value="P:regulation of cell shape"/>
    <property type="evidence" value="ECO:0007669"/>
    <property type="project" value="UniProtKB-KW"/>
</dbReference>
<gene>
    <name evidence="10" type="primary">murF</name>
    <name evidence="14" type="ORF">GTO89_12935</name>
</gene>
<dbReference type="PANTHER" id="PTHR43024:SF1">
    <property type="entry name" value="UDP-N-ACETYLMURAMOYL-TRIPEPTIDE--D-ALANYL-D-ALANINE LIGASE"/>
    <property type="match status" value="1"/>
</dbReference>
<dbReference type="InterPro" id="IPR013221">
    <property type="entry name" value="Mur_ligase_cen"/>
</dbReference>
<keyword evidence="7 10" id="KW-0573">Peptidoglycan synthesis</keyword>
<keyword evidence="9 10" id="KW-0961">Cell wall biogenesis/degradation</keyword>
<organism evidence="14 15">
    <name type="scientific">Heliomicrobium gestii</name>
    <name type="common">Heliobacterium gestii</name>
    <dbReference type="NCBI Taxonomy" id="2699"/>
    <lineage>
        <taxon>Bacteria</taxon>
        <taxon>Bacillati</taxon>
        <taxon>Bacillota</taxon>
        <taxon>Clostridia</taxon>
        <taxon>Eubacteriales</taxon>
        <taxon>Heliobacteriaceae</taxon>
        <taxon>Heliomicrobium</taxon>
    </lineage>
</organism>
<dbReference type="InterPro" id="IPR035911">
    <property type="entry name" value="MurE/MurF_N"/>
</dbReference>
<dbReference type="Pfam" id="PF01225">
    <property type="entry name" value="Mur_ligase"/>
    <property type="match status" value="1"/>
</dbReference>
<dbReference type="InterPro" id="IPR004101">
    <property type="entry name" value="Mur_ligase_C"/>
</dbReference>
<dbReference type="InterPro" id="IPR036565">
    <property type="entry name" value="Mur-like_cat_sf"/>
</dbReference>
<dbReference type="OrthoDB" id="9801978at2"/>
<dbReference type="HAMAP" id="MF_02019">
    <property type="entry name" value="MurF"/>
    <property type="match status" value="1"/>
</dbReference>
<comment type="catalytic activity">
    <reaction evidence="10">
        <text>D-alanyl-D-alanine + UDP-N-acetyl-alpha-D-muramoyl-L-alanyl-gamma-D-glutamyl-meso-2,6-diaminopimelate + ATP = UDP-N-acetyl-alpha-D-muramoyl-L-alanyl-gamma-D-glutamyl-meso-2,6-diaminopimeloyl-D-alanyl-D-alanine + ADP + phosphate + H(+)</text>
        <dbReference type="Rhea" id="RHEA:28374"/>
        <dbReference type="ChEBI" id="CHEBI:15378"/>
        <dbReference type="ChEBI" id="CHEBI:30616"/>
        <dbReference type="ChEBI" id="CHEBI:43474"/>
        <dbReference type="ChEBI" id="CHEBI:57822"/>
        <dbReference type="ChEBI" id="CHEBI:61386"/>
        <dbReference type="ChEBI" id="CHEBI:83905"/>
        <dbReference type="ChEBI" id="CHEBI:456216"/>
        <dbReference type="EC" id="6.3.2.10"/>
    </reaction>
</comment>
<name>A0A845LM35_HELGE</name>
<dbReference type="Proteomes" id="UP000471031">
    <property type="component" value="Unassembled WGS sequence"/>
</dbReference>
<dbReference type="SUPFAM" id="SSF53623">
    <property type="entry name" value="MurD-like peptide ligases, catalytic domain"/>
    <property type="match status" value="1"/>
</dbReference>
<dbReference type="Pfam" id="PF02875">
    <property type="entry name" value="Mur_ligase_C"/>
    <property type="match status" value="1"/>
</dbReference>
<keyword evidence="4 10" id="KW-0547">Nucleotide-binding</keyword>
<protein>
    <recommendedName>
        <fullName evidence="10">UDP-N-acetylmuramoyl-tripeptide--D-alanyl-D-alanine ligase</fullName>
        <ecNumber evidence="10">6.3.2.10</ecNumber>
    </recommendedName>
    <alternativeName>
        <fullName evidence="10">D-alanyl-D-alanine-adding enzyme</fullName>
    </alternativeName>
</protein>
<dbReference type="AlphaFoldDB" id="A0A845LM35"/>
<comment type="pathway">
    <text evidence="10">Cell wall biogenesis; peptidoglycan biosynthesis.</text>
</comment>
<evidence type="ECO:0000256" key="6">
    <source>
        <dbReference type="ARBA" id="ARBA00022960"/>
    </source>
</evidence>
<comment type="subcellular location">
    <subcellularLocation>
        <location evidence="10">Cytoplasm</location>
    </subcellularLocation>
</comment>
<evidence type="ECO:0000256" key="7">
    <source>
        <dbReference type="ARBA" id="ARBA00022984"/>
    </source>
</evidence>
<dbReference type="GO" id="GO:0005524">
    <property type="term" value="F:ATP binding"/>
    <property type="evidence" value="ECO:0007669"/>
    <property type="project" value="UniProtKB-UniRule"/>
</dbReference>
<keyword evidence="6 10" id="KW-0133">Cell shape</keyword>
<dbReference type="GO" id="GO:0009252">
    <property type="term" value="P:peptidoglycan biosynthetic process"/>
    <property type="evidence" value="ECO:0007669"/>
    <property type="project" value="UniProtKB-UniRule"/>
</dbReference>
<evidence type="ECO:0000259" key="13">
    <source>
        <dbReference type="Pfam" id="PF08245"/>
    </source>
</evidence>
<dbReference type="SUPFAM" id="SSF63418">
    <property type="entry name" value="MurE/MurF N-terminal domain"/>
    <property type="match status" value="1"/>
</dbReference>
<dbReference type="GO" id="GO:0005737">
    <property type="term" value="C:cytoplasm"/>
    <property type="evidence" value="ECO:0007669"/>
    <property type="project" value="UniProtKB-SubCell"/>
</dbReference>
<evidence type="ECO:0000256" key="10">
    <source>
        <dbReference type="HAMAP-Rule" id="MF_02019"/>
    </source>
</evidence>
<evidence type="ECO:0000256" key="4">
    <source>
        <dbReference type="ARBA" id="ARBA00022741"/>
    </source>
</evidence>
<dbReference type="Gene3D" id="3.40.1190.10">
    <property type="entry name" value="Mur-like, catalytic domain"/>
    <property type="match status" value="1"/>
</dbReference>
<comment type="similarity">
    <text evidence="10">Belongs to the MurCDEF family. MurF subfamily.</text>
</comment>
<dbReference type="GO" id="GO:0047480">
    <property type="term" value="F:UDP-N-acetylmuramoyl-tripeptide-D-alanyl-D-alanine ligase activity"/>
    <property type="evidence" value="ECO:0007669"/>
    <property type="project" value="UniProtKB-UniRule"/>
</dbReference>
<sequence>MISADLSRLAEWMGGRLIGDGAALLSGSAVVDSRQVAPGDVFFALPGEKVDGHDYVPAALAAGAAAAVVRCCDDDWIASLTPGQGLIVVKDGLQALQDCARAYRSQLTIPVIAVTGSTGKTSTKDLLAAAIGARFDVMKSPGNFNNEIGLPLTLSGVQERHEALVVEMGMRGEGQITALCDIARPVVGVLTNIGPVHMELLGSIEAISRAKGELLRSLPAQGTAIVNGEDHRAVAESLRCRCPVVYVATSAEALAEGLRRGGVNAEATVQAIWATKVTSRGEQGSCVTGAIGSFIPGLAAGKRESAFDFVLPLPGRHQVANALLAMAAARAIGVATDTAAGGLAQARLSSLRWETRSLDGAMTLINDAYNANPAAMTAALTTAAELARSNRLVAVLGDMYELGAEAPEHHRQVGRRAAQLAAGLLVAVGELGAYIAEGALAAGMARERIHRFADAETAAAALPGLVKEKDLILIKASRGMRLERVAQALAEALTNP</sequence>
<keyword evidence="1 10" id="KW-0963">Cytoplasm</keyword>
<dbReference type="GO" id="GO:0051301">
    <property type="term" value="P:cell division"/>
    <property type="evidence" value="ECO:0007669"/>
    <property type="project" value="UniProtKB-KW"/>
</dbReference>
<evidence type="ECO:0000256" key="1">
    <source>
        <dbReference type="ARBA" id="ARBA00022490"/>
    </source>
</evidence>
<dbReference type="InterPro" id="IPR051046">
    <property type="entry name" value="MurCDEF_CellWall_CoF430Synth"/>
</dbReference>
<keyword evidence="15" id="KW-1185">Reference proteome</keyword>
<feature type="domain" description="Mur ligase C-terminal" evidence="12">
    <location>
        <begin position="352"/>
        <end position="478"/>
    </location>
</feature>
<feature type="domain" description="Mur ligase N-terminal catalytic" evidence="11">
    <location>
        <begin position="31"/>
        <end position="103"/>
    </location>
</feature>
<evidence type="ECO:0000256" key="9">
    <source>
        <dbReference type="ARBA" id="ARBA00023316"/>
    </source>
</evidence>
<dbReference type="Gene3D" id="3.40.1390.10">
    <property type="entry name" value="MurE/MurF, N-terminal domain"/>
    <property type="match status" value="1"/>
</dbReference>
<dbReference type="EC" id="6.3.2.10" evidence="10"/>
<evidence type="ECO:0000256" key="2">
    <source>
        <dbReference type="ARBA" id="ARBA00022598"/>
    </source>
</evidence>
<evidence type="ECO:0000256" key="3">
    <source>
        <dbReference type="ARBA" id="ARBA00022618"/>
    </source>
</evidence>
<proteinExistence type="inferred from homology"/>
<dbReference type="InterPro" id="IPR036615">
    <property type="entry name" value="Mur_ligase_C_dom_sf"/>
</dbReference>
<comment type="function">
    <text evidence="10">Involved in cell wall formation. Catalyzes the final step in the synthesis of UDP-N-acetylmuramoyl-pentapeptide, the precursor of murein.</text>
</comment>
<accession>A0A845LM35</accession>
<keyword evidence="5 10" id="KW-0067">ATP-binding</keyword>
<dbReference type="GO" id="GO:0071555">
    <property type="term" value="P:cell wall organization"/>
    <property type="evidence" value="ECO:0007669"/>
    <property type="project" value="UniProtKB-KW"/>
</dbReference>
<dbReference type="RefSeq" id="WP_161262502.1">
    <property type="nucleotide sequence ID" value="NZ_JAFBDC010000010.1"/>
</dbReference>
<evidence type="ECO:0000256" key="5">
    <source>
        <dbReference type="ARBA" id="ARBA00022840"/>
    </source>
</evidence>
<dbReference type="UniPathway" id="UPA00219"/>
<feature type="domain" description="Mur ligase central" evidence="13">
    <location>
        <begin position="114"/>
        <end position="329"/>
    </location>
</feature>
<evidence type="ECO:0000313" key="14">
    <source>
        <dbReference type="EMBL" id="MZP43936.1"/>
    </source>
</evidence>
<dbReference type="SUPFAM" id="SSF53244">
    <property type="entry name" value="MurD-like peptide ligases, peptide-binding domain"/>
    <property type="match status" value="1"/>
</dbReference>
<comment type="caution">
    <text evidence="14">The sequence shown here is derived from an EMBL/GenBank/DDBJ whole genome shotgun (WGS) entry which is preliminary data.</text>
</comment>
<evidence type="ECO:0000259" key="12">
    <source>
        <dbReference type="Pfam" id="PF02875"/>
    </source>
</evidence>
<dbReference type="PANTHER" id="PTHR43024">
    <property type="entry name" value="UDP-N-ACETYLMURAMOYL-TRIPEPTIDE--D-ALANYL-D-ALANINE LIGASE"/>
    <property type="match status" value="1"/>
</dbReference>
<keyword evidence="3 10" id="KW-0132">Cell division</keyword>
<dbReference type="EMBL" id="WXEX01000011">
    <property type="protein sequence ID" value="MZP43936.1"/>
    <property type="molecule type" value="Genomic_DNA"/>
</dbReference>
<evidence type="ECO:0000313" key="15">
    <source>
        <dbReference type="Proteomes" id="UP000471031"/>
    </source>
</evidence>
<dbReference type="InterPro" id="IPR000713">
    <property type="entry name" value="Mur_ligase_N"/>
</dbReference>
<reference evidence="14 15" key="1">
    <citation type="submission" date="2020-01" db="EMBL/GenBank/DDBJ databases">
        <title>Whole genome sequence of Heliobacterium gestii DSM 11169.</title>
        <authorList>
            <person name="Kyndt J.A."/>
            <person name="Meyer T.E."/>
        </authorList>
    </citation>
    <scope>NUCLEOTIDE SEQUENCE [LARGE SCALE GENOMIC DNA]</scope>
    <source>
        <strain evidence="14 15">DSM 11169</strain>
    </source>
</reference>
<keyword evidence="2 10" id="KW-0436">Ligase</keyword>
<dbReference type="InterPro" id="IPR005863">
    <property type="entry name" value="UDP-N-AcMur_synth"/>
</dbReference>
<evidence type="ECO:0000256" key="8">
    <source>
        <dbReference type="ARBA" id="ARBA00023306"/>
    </source>
</evidence>
<keyword evidence="8 10" id="KW-0131">Cell cycle</keyword>
<feature type="binding site" evidence="10">
    <location>
        <begin position="116"/>
        <end position="122"/>
    </location>
    <ligand>
        <name>ATP</name>
        <dbReference type="ChEBI" id="CHEBI:30616"/>
    </ligand>
</feature>
<evidence type="ECO:0000259" key="11">
    <source>
        <dbReference type="Pfam" id="PF01225"/>
    </source>
</evidence>